<reference evidence="1 2" key="1">
    <citation type="submission" date="2020-06" db="EMBL/GenBank/DDBJ databases">
        <title>High-quality draft genome of sulfate reducer Desulfobacter latus type strain AcrS2 isolated from marine sediment.</title>
        <authorList>
            <person name="Hoppe M."/>
            <person name="Larsen C.K."/>
            <person name="Marshall I.P.G."/>
            <person name="Schramm A."/>
            <person name="Marietou A.G."/>
        </authorList>
    </citation>
    <scope>NUCLEOTIDE SEQUENCE [LARGE SCALE GENOMIC DNA]</scope>
    <source>
        <strain evidence="1 2">AcRS2</strain>
    </source>
</reference>
<dbReference type="Proteomes" id="UP000553343">
    <property type="component" value="Unassembled WGS sequence"/>
</dbReference>
<comment type="caution">
    <text evidence="1">The sequence shown here is derived from an EMBL/GenBank/DDBJ whole genome shotgun (WGS) entry which is preliminary data.</text>
</comment>
<evidence type="ECO:0000313" key="2">
    <source>
        <dbReference type="Proteomes" id="UP000553343"/>
    </source>
</evidence>
<dbReference type="InterPro" id="IPR025354">
    <property type="entry name" value="DUF4258"/>
</dbReference>
<proteinExistence type="predicted"/>
<dbReference type="EMBL" id="JACADJ010000033">
    <property type="protein sequence ID" value="NWH05399.1"/>
    <property type="molecule type" value="Genomic_DNA"/>
</dbReference>
<dbReference type="AlphaFoldDB" id="A0A850SW73"/>
<evidence type="ECO:0000313" key="1">
    <source>
        <dbReference type="EMBL" id="NWH05399.1"/>
    </source>
</evidence>
<name>A0A850SW73_9BACT</name>
<accession>A0A850SW73</accession>
<dbReference type="Pfam" id="PF14076">
    <property type="entry name" value="DUF4258"/>
    <property type="match status" value="1"/>
</dbReference>
<sequence length="85" mass="9901">MREAIRTRNYVMTLHAEEEMNDDNLTIFDVERIILSGKIIERQKDRRTAEWKYVIEGNDISKEIAVAVSKISVTGKMVIITVYKL</sequence>
<organism evidence="1 2">
    <name type="scientific">Desulfobacter latus</name>
    <dbReference type="NCBI Taxonomy" id="2292"/>
    <lineage>
        <taxon>Bacteria</taxon>
        <taxon>Pseudomonadati</taxon>
        <taxon>Thermodesulfobacteriota</taxon>
        <taxon>Desulfobacteria</taxon>
        <taxon>Desulfobacterales</taxon>
        <taxon>Desulfobacteraceae</taxon>
        <taxon>Desulfobacter</taxon>
    </lineage>
</organism>
<gene>
    <name evidence="1" type="ORF">HXW94_10440</name>
</gene>
<keyword evidence="2" id="KW-1185">Reference proteome</keyword>
<protein>
    <submittedName>
        <fullName evidence="1">DUF4258 domain-containing protein</fullName>
    </submittedName>
</protein>